<accession>A0A7S9LSC6</accession>
<keyword evidence="1" id="KW-0378">Hydrolase</keyword>
<proteinExistence type="predicted"/>
<sequence>MSDRQTDDPRLEMARRMTAVIPHSAALGMHVHEIGDGLAVMSVPYDRKLVGDPATGVMHGGVITTLLDGCCGTAVMTHPKAPGGTATIDLRIDYMRAATPEQPVTARAECYRITRNVAFVRAIAHDGDPDNPVAQANGAFTVEGRGTKIGETA</sequence>
<name>A0A7S9LSC6_9RHOB</name>
<dbReference type="GO" id="GO:0061522">
    <property type="term" value="F:1,4-dihydroxy-2-naphthoyl-CoA thioesterase activity"/>
    <property type="evidence" value="ECO:0007669"/>
    <property type="project" value="TreeGrafter"/>
</dbReference>
<evidence type="ECO:0000256" key="1">
    <source>
        <dbReference type="ARBA" id="ARBA00022801"/>
    </source>
</evidence>
<dbReference type="AlphaFoldDB" id="A0A7S9LSC6"/>
<dbReference type="InterPro" id="IPR003736">
    <property type="entry name" value="PAAI_dom"/>
</dbReference>
<reference evidence="3 4" key="1">
    <citation type="submission" date="2020-11" db="EMBL/GenBank/DDBJ databases">
        <title>Description of Pontivivens ytuae sp. nov. isolated from deep sea sediment of Mariana Trench.</title>
        <authorList>
            <person name="Wang Z."/>
            <person name="Sun Q.-L."/>
            <person name="Xu X.-D."/>
            <person name="Tang Y.-Z."/>
            <person name="Zhang J."/>
        </authorList>
    </citation>
    <scope>NUCLEOTIDE SEQUENCE [LARGE SCALE GENOMIC DNA]</scope>
    <source>
        <strain evidence="3 4">MT2928</strain>
    </source>
</reference>
<dbReference type="SUPFAM" id="SSF54637">
    <property type="entry name" value="Thioesterase/thiol ester dehydrase-isomerase"/>
    <property type="match status" value="1"/>
</dbReference>
<evidence type="ECO:0000313" key="3">
    <source>
        <dbReference type="EMBL" id="QPH54357.1"/>
    </source>
</evidence>
<dbReference type="PANTHER" id="PTHR43240:SF7">
    <property type="entry name" value="BLR7284 PROTEIN"/>
    <property type="match status" value="1"/>
</dbReference>
<dbReference type="RefSeq" id="WP_196103566.1">
    <property type="nucleotide sequence ID" value="NZ_CP064942.1"/>
</dbReference>
<keyword evidence="4" id="KW-1185">Reference proteome</keyword>
<dbReference type="KEGG" id="poz:I0K15_00825"/>
<dbReference type="InterPro" id="IPR029069">
    <property type="entry name" value="HotDog_dom_sf"/>
</dbReference>
<protein>
    <submittedName>
        <fullName evidence="3">PaaI family thioesterase</fullName>
    </submittedName>
</protein>
<dbReference type="CDD" id="cd03443">
    <property type="entry name" value="PaaI_thioesterase"/>
    <property type="match status" value="1"/>
</dbReference>
<organism evidence="3 4">
    <name type="scientific">Pontivivens ytuae</name>
    <dbReference type="NCBI Taxonomy" id="2789856"/>
    <lineage>
        <taxon>Bacteria</taxon>
        <taxon>Pseudomonadati</taxon>
        <taxon>Pseudomonadota</taxon>
        <taxon>Alphaproteobacteria</taxon>
        <taxon>Rhodobacterales</taxon>
        <taxon>Paracoccaceae</taxon>
        <taxon>Pontivivens</taxon>
    </lineage>
</organism>
<dbReference type="GO" id="GO:0005829">
    <property type="term" value="C:cytosol"/>
    <property type="evidence" value="ECO:0007669"/>
    <property type="project" value="TreeGrafter"/>
</dbReference>
<evidence type="ECO:0000259" key="2">
    <source>
        <dbReference type="Pfam" id="PF03061"/>
    </source>
</evidence>
<dbReference type="Pfam" id="PF03061">
    <property type="entry name" value="4HBT"/>
    <property type="match status" value="1"/>
</dbReference>
<evidence type="ECO:0000313" key="4">
    <source>
        <dbReference type="Proteomes" id="UP000594800"/>
    </source>
</evidence>
<dbReference type="Gene3D" id="3.10.129.10">
    <property type="entry name" value="Hotdog Thioesterase"/>
    <property type="match status" value="1"/>
</dbReference>
<dbReference type="Proteomes" id="UP000594800">
    <property type="component" value="Chromosome"/>
</dbReference>
<dbReference type="EMBL" id="CP064942">
    <property type="protein sequence ID" value="QPH54357.1"/>
    <property type="molecule type" value="Genomic_DNA"/>
</dbReference>
<dbReference type="PANTHER" id="PTHR43240">
    <property type="entry name" value="1,4-DIHYDROXY-2-NAPHTHOYL-COA THIOESTERASE 1"/>
    <property type="match status" value="1"/>
</dbReference>
<dbReference type="NCBIfam" id="TIGR00369">
    <property type="entry name" value="unchar_dom_1"/>
    <property type="match status" value="1"/>
</dbReference>
<dbReference type="InterPro" id="IPR006683">
    <property type="entry name" value="Thioestr_dom"/>
</dbReference>
<gene>
    <name evidence="3" type="ORF">I0K15_00825</name>
</gene>
<feature type="domain" description="Thioesterase" evidence="2">
    <location>
        <begin position="56"/>
        <end position="130"/>
    </location>
</feature>